<keyword evidence="8" id="KW-1003">Cell membrane</keyword>
<comment type="caution">
    <text evidence="10">The sequence shown here is derived from an EMBL/GenBank/DDBJ whole genome shotgun (WGS) entry which is preliminary data.</text>
</comment>
<evidence type="ECO:0000313" key="11">
    <source>
        <dbReference type="Proteomes" id="UP000321532"/>
    </source>
</evidence>
<evidence type="ECO:0000256" key="8">
    <source>
        <dbReference type="RuleBase" id="RU365103"/>
    </source>
</evidence>
<gene>
    <name evidence="10" type="ORF">AAE02nite_15670</name>
</gene>
<evidence type="ECO:0000256" key="4">
    <source>
        <dbReference type="ARBA" id="ARBA00022679"/>
    </source>
</evidence>
<dbReference type="SUPFAM" id="SSF53756">
    <property type="entry name" value="UDP-Glycosyltransferase/glycogen phosphorylase"/>
    <property type="match status" value="1"/>
</dbReference>
<dbReference type="InterPro" id="IPR038107">
    <property type="entry name" value="Glycos_transf_N_sf"/>
</dbReference>
<evidence type="ECO:0000256" key="1">
    <source>
        <dbReference type="ARBA" id="ARBA00004713"/>
    </source>
</evidence>
<dbReference type="PANTHER" id="PTHR42755">
    <property type="entry name" value="3-DEOXY-MANNO-OCTULOSONATE CYTIDYLYLTRANSFERASE"/>
    <property type="match status" value="1"/>
</dbReference>
<sequence length="424" mass="47852">MYPITFKILSRLLYSLGTKAYSLLLQASAPFHAKAAQWVAGRKDIFEQIQNKLAGNTQPVAWFHCASLGEFEQGRPLIEKFSSEYPKYKILLTFFSPSGYEVRKNYAGAHYIFYLPQDSAANARRFVELVKPKLAVFVKYEFWYYYLAELHRRQIPAISVSAIFRPSQLFFKPYGGFYRGILKLFTHIFTQNQASAALLQNIGLNQITVAGDTRFDRVLQTAASVKIIPLVEQFKAGKPIFVVGSSWPQDMEVLLPFIKQHINQIKFIIAPHEIHADELNKIVAYLPGQAIRFSQAQEATVANYQVLLIDNIGMLSSLYSYGTYAYIGGAFGKGLHNTLEAAVFGLPLFFGPTYLKFQEAIDLVELGVAHPIQNTAELTAIFTRLATDAAEREAITRKAKNYVHEQAGATDIILKQVDQWLQKV</sequence>
<name>A0A512AW09_9BACT</name>
<dbReference type="Proteomes" id="UP000321532">
    <property type="component" value="Unassembled WGS sequence"/>
</dbReference>
<dbReference type="EC" id="2.4.99.12" evidence="2 8"/>
<evidence type="ECO:0000259" key="9">
    <source>
        <dbReference type="Pfam" id="PF04413"/>
    </source>
</evidence>
<dbReference type="InterPro" id="IPR039901">
    <property type="entry name" value="Kdotransferase"/>
</dbReference>
<dbReference type="GO" id="GO:0043842">
    <property type="term" value="F:Kdo transferase activity"/>
    <property type="evidence" value="ECO:0007669"/>
    <property type="project" value="UniProtKB-EC"/>
</dbReference>
<comment type="similarity">
    <text evidence="8">Belongs to the glycosyltransferase group 1 family.</text>
</comment>
<evidence type="ECO:0000256" key="7">
    <source>
        <dbReference type="PIRSR" id="PIRSR639901-1"/>
    </source>
</evidence>
<dbReference type="GO" id="GO:0005886">
    <property type="term" value="C:plasma membrane"/>
    <property type="evidence" value="ECO:0007669"/>
    <property type="project" value="UniProtKB-SubCell"/>
</dbReference>
<comment type="pathway">
    <text evidence="1 8">Bacterial outer membrane biogenesis; LPS core biosynthesis.</text>
</comment>
<evidence type="ECO:0000256" key="6">
    <source>
        <dbReference type="ARBA" id="ARBA00049183"/>
    </source>
</evidence>
<dbReference type="AlphaFoldDB" id="A0A512AW09"/>
<comment type="subcellular location">
    <subcellularLocation>
        <location evidence="8">Cell membrane</location>
    </subcellularLocation>
</comment>
<keyword evidence="11" id="KW-1185">Reference proteome</keyword>
<dbReference type="GO" id="GO:0009245">
    <property type="term" value="P:lipid A biosynthetic process"/>
    <property type="evidence" value="ECO:0007669"/>
    <property type="project" value="TreeGrafter"/>
</dbReference>
<feature type="active site" description="Proton acceptor" evidence="7">
    <location>
        <position position="70"/>
    </location>
</feature>
<comment type="function">
    <text evidence="8">Involved in lipopolysaccharide (LPS) biosynthesis. Catalyzes the transfer of 3-deoxy-D-manno-octulosonate (Kdo) residue(s) from CMP-Kdo to lipid IV(A), the tetraacyldisaccharide-1,4'-bisphosphate precursor of lipid A.</text>
</comment>
<dbReference type="Gene3D" id="3.40.50.2000">
    <property type="entry name" value="Glycogen Phosphorylase B"/>
    <property type="match status" value="1"/>
</dbReference>
<organism evidence="10 11">
    <name type="scientific">Adhaeribacter aerolatus</name>
    <dbReference type="NCBI Taxonomy" id="670289"/>
    <lineage>
        <taxon>Bacteria</taxon>
        <taxon>Pseudomonadati</taxon>
        <taxon>Bacteroidota</taxon>
        <taxon>Cytophagia</taxon>
        <taxon>Cytophagales</taxon>
        <taxon>Hymenobacteraceae</taxon>
        <taxon>Adhaeribacter</taxon>
    </lineage>
</organism>
<evidence type="ECO:0000313" key="10">
    <source>
        <dbReference type="EMBL" id="GEO03903.1"/>
    </source>
</evidence>
<dbReference type="GO" id="GO:0009244">
    <property type="term" value="P:lipopolysaccharide core region biosynthetic process"/>
    <property type="evidence" value="ECO:0007669"/>
    <property type="project" value="UniProtKB-UniRule"/>
</dbReference>
<feature type="domain" description="3-deoxy-D-manno-octulosonic-acid transferase N-terminal" evidence="9">
    <location>
        <begin position="55"/>
        <end position="216"/>
    </location>
</feature>
<protein>
    <recommendedName>
        <fullName evidence="3 8">3-deoxy-D-manno-octulosonic acid transferase</fullName>
        <shortName evidence="8">Kdo transferase</shortName>
        <ecNumber evidence="2 8">2.4.99.12</ecNumber>
    </recommendedName>
    <alternativeName>
        <fullName evidence="5 8">Lipid IV(A) 3-deoxy-D-manno-octulosonic acid transferase</fullName>
    </alternativeName>
</protein>
<comment type="catalytic activity">
    <reaction evidence="6 8">
        <text>lipid IVA (E. coli) + CMP-3-deoxy-beta-D-manno-octulosonate = alpha-Kdo-(2-&gt;6)-lipid IVA (E. coli) + CMP + H(+)</text>
        <dbReference type="Rhea" id="RHEA:28066"/>
        <dbReference type="ChEBI" id="CHEBI:15378"/>
        <dbReference type="ChEBI" id="CHEBI:58603"/>
        <dbReference type="ChEBI" id="CHEBI:60364"/>
        <dbReference type="ChEBI" id="CHEBI:60377"/>
        <dbReference type="ChEBI" id="CHEBI:85987"/>
        <dbReference type="EC" id="2.4.99.12"/>
    </reaction>
</comment>
<dbReference type="InterPro" id="IPR007507">
    <property type="entry name" value="Glycos_transf_N"/>
</dbReference>
<reference evidence="10 11" key="1">
    <citation type="submission" date="2019-07" db="EMBL/GenBank/DDBJ databases">
        <title>Whole genome shotgun sequence of Adhaeribacter aerolatus NBRC 106133.</title>
        <authorList>
            <person name="Hosoyama A."/>
            <person name="Uohara A."/>
            <person name="Ohji S."/>
            <person name="Ichikawa N."/>
        </authorList>
    </citation>
    <scope>NUCLEOTIDE SEQUENCE [LARGE SCALE GENOMIC DNA]</scope>
    <source>
        <strain evidence="10 11">NBRC 106133</strain>
    </source>
</reference>
<dbReference type="Pfam" id="PF04413">
    <property type="entry name" value="Glycos_transf_N"/>
    <property type="match status" value="1"/>
</dbReference>
<keyword evidence="8" id="KW-0448">Lipopolysaccharide biosynthesis</keyword>
<accession>A0A512AW09</accession>
<dbReference type="UniPathway" id="UPA00958"/>
<dbReference type="EMBL" id="BJYS01000009">
    <property type="protein sequence ID" value="GEO03903.1"/>
    <property type="molecule type" value="Genomic_DNA"/>
</dbReference>
<dbReference type="PANTHER" id="PTHR42755:SF1">
    <property type="entry name" value="3-DEOXY-D-MANNO-OCTULOSONIC ACID TRANSFERASE, MITOCHONDRIAL-RELATED"/>
    <property type="match status" value="1"/>
</dbReference>
<keyword evidence="8" id="KW-0472">Membrane</keyword>
<evidence type="ECO:0000256" key="3">
    <source>
        <dbReference type="ARBA" id="ARBA00019077"/>
    </source>
</evidence>
<keyword evidence="4 8" id="KW-0808">Transferase</keyword>
<proteinExistence type="inferred from homology"/>
<dbReference type="Gene3D" id="3.40.50.11720">
    <property type="entry name" value="3-Deoxy-D-manno-octulosonic-acid transferase, N-terminal domain"/>
    <property type="match status" value="1"/>
</dbReference>
<evidence type="ECO:0000256" key="2">
    <source>
        <dbReference type="ARBA" id="ARBA00012621"/>
    </source>
</evidence>
<evidence type="ECO:0000256" key="5">
    <source>
        <dbReference type="ARBA" id="ARBA00031445"/>
    </source>
</evidence>